<feature type="domain" description="SWIM-type" evidence="3">
    <location>
        <begin position="503"/>
        <end position="540"/>
    </location>
</feature>
<dbReference type="PANTHER" id="PTHR31569:SF4">
    <property type="entry name" value="SWIM-TYPE DOMAIN-CONTAINING PROTEIN"/>
    <property type="match status" value="1"/>
</dbReference>
<keyword evidence="1" id="KW-0862">Zinc</keyword>
<evidence type="ECO:0000256" key="2">
    <source>
        <dbReference type="SAM" id="MobiDB-lite"/>
    </source>
</evidence>
<evidence type="ECO:0000259" key="3">
    <source>
        <dbReference type="PROSITE" id="PS50966"/>
    </source>
</evidence>
<gene>
    <name evidence="4" type="ORF">HICCMSTLAB_LOCUS5718</name>
</gene>
<feature type="compositionally biased region" description="Polar residues" evidence="2">
    <location>
        <begin position="564"/>
        <end position="580"/>
    </location>
</feature>
<proteinExistence type="predicted"/>
<keyword evidence="5" id="KW-1185">Reference proteome</keyword>
<dbReference type="Proteomes" id="UP000786811">
    <property type="component" value="Unassembled WGS sequence"/>
</dbReference>
<dbReference type="PANTHER" id="PTHR31569">
    <property type="entry name" value="SWIM-TYPE DOMAIN-CONTAINING PROTEIN"/>
    <property type="match status" value="1"/>
</dbReference>
<accession>A0A8J2HAU3</accession>
<sequence>MEQREEMFYVGRQFDSYEAWNDVFEDYKKKNKLVYIIRSSHPLKTSSKIPQSIVDTFKYSDVTFQCKFGPRRESTATIRQTSTCKMNCHSYIKISLKGTKYLEIIGFDLQHKNHEESARFYECIPENNKLTPDQETMIKNSLKLSADKKRVQDMIKNQYQKIVPLKKLHNMKSKITNSENNNDLQSVVQLLRETYQADVNVYNDAETSTCKGIFFSTQDMRSDLSKWPEIVFLDGTYKLTNNDMTFMVFLVEDGNGRGQIAGAALLSTEERDVLEWMLNAFKSTNEEACKKIKSFMTDKDLLERDVLKTVFPMVPTYICSFHSIKIFERVVKNPEMKLNNEDKIAVMDILKKLVFSSSKDEYDDLYLELNLTATPEFMTYFNINWHNIREEWSMYSVLQNSLGNTSNNRLESLNGKMKQVIKKNSPLLIMIKDFFLWYGSHKTGSLLRTAAQFLKKKNLQFDADDSEKKYMETLTEFASIKVLKEMKLSKRIVCSNADQIDEKTCHVDNFEASITKCQCLTYISYQLPCRHIFAVRNYFQLVLFDKCLVNERWSKNKLLGPVNSSSLSPKNTTNKSSSLSVKIKKRKRTQTVSQKRKEVSAKFSKLTNIISILCGSEYCWNLKLVDVLIEKISNHHKVKVVDVHSDKEDIETSFQNLSIEPTGSDKYLNKIRTPSRVKVRGRPSGYLDTTKCIKKKT</sequence>
<dbReference type="InterPro" id="IPR048325">
    <property type="entry name" value="ZSWIM3_N"/>
</dbReference>
<keyword evidence="1" id="KW-0479">Metal-binding</keyword>
<dbReference type="OrthoDB" id="124789at2759"/>
<dbReference type="Pfam" id="PF21599">
    <property type="entry name" value="ZSWIM3_N"/>
    <property type="match status" value="1"/>
</dbReference>
<evidence type="ECO:0000313" key="4">
    <source>
        <dbReference type="EMBL" id="CAG5090683.1"/>
    </source>
</evidence>
<comment type="caution">
    <text evidence="4">The sequence shown here is derived from an EMBL/GenBank/DDBJ whole genome shotgun (WGS) entry which is preliminary data.</text>
</comment>
<dbReference type="Pfam" id="PF21056">
    <property type="entry name" value="ZSWIM1-3_RNaseH-like"/>
    <property type="match status" value="1"/>
</dbReference>
<reference evidence="4" key="1">
    <citation type="submission" date="2021-04" db="EMBL/GenBank/DDBJ databases">
        <authorList>
            <person name="Chebbi M.A.C M."/>
        </authorList>
    </citation>
    <scope>NUCLEOTIDE SEQUENCE</scope>
</reference>
<dbReference type="PROSITE" id="PS50966">
    <property type="entry name" value="ZF_SWIM"/>
    <property type="match status" value="1"/>
</dbReference>
<dbReference type="InterPro" id="IPR048324">
    <property type="entry name" value="ZSWIM1-3_RNaseH-like"/>
</dbReference>
<dbReference type="AlphaFoldDB" id="A0A8J2HAU3"/>
<evidence type="ECO:0000313" key="5">
    <source>
        <dbReference type="Proteomes" id="UP000786811"/>
    </source>
</evidence>
<name>A0A8J2HAU3_COTCN</name>
<dbReference type="EMBL" id="CAJNRD030001119">
    <property type="protein sequence ID" value="CAG5090683.1"/>
    <property type="molecule type" value="Genomic_DNA"/>
</dbReference>
<dbReference type="InterPro" id="IPR007527">
    <property type="entry name" value="Znf_SWIM"/>
</dbReference>
<dbReference type="InterPro" id="IPR052579">
    <property type="entry name" value="Zinc_finger_SWIM"/>
</dbReference>
<evidence type="ECO:0000256" key="1">
    <source>
        <dbReference type="PROSITE-ProRule" id="PRU00325"/>
    </source>
</evidence>
<protein>
    <submittedName>
        <fullName evidence="4">Similar to Zswim3: Zinc finger SWIM domain-containing protein 3 (Mus musculus)</fullName>
    </submittedName>
</protein>
<organism evidence="4 5">
    <name type="scientific">Cotesia congregata</name>
    <name type="common">Parasitoid wasp</name>
    <name type="synonym">Apanteles congregatus</name>
    <dbReference type="NCBI Taxonomy" id="51543"/>
    <lineage>
        <taxon>Eukaryota</taxon>
        <taxon>Metazoa</taxon>
        <taxon>Ecdysozoa</taxon>
        <taxon>Arthropoda</taxon>
        <taxon>Hexapoda</taxon>
        <taxon>Insecta</taxon>
        <taxon>Pterygota</taxon>
        <taxon>Neoptera</taxon>
        <taxon>Endopterygota</taxon>
        <taxon>Hymenoptera</taxon>
        <taxon>Apocrita</taxon>
        <taxon>Ichneumonoidea</taxon>
        <taxon>Braconidae</taxon>
        <taxon>Microgastrinae</taxon>
        <taxon>Cotesia</taxon>
    </lineage>
</organism>
<dbReference type="GO" id="GO:0008270">
    <property type="term" value="F:zinc ion binding"/>
    <property type="evidence" value="ECO:0007669"/>
    <property type="project" value="UniProtKB-KW"/>
</dbReference>
<feature type="region of interest" description="Disordered" evidence="2">
    <location>
        <begin position="564"/>
        <end position="586"/>
    </location>
</feature>
<keyword evidence="1" id="KW-0863">Zinc-finger</keyword>